<dbReference type="PANTHER" id="PTHR43591">
    <property type="entry name" value="METHYLTRANSFERASE"/>
    <property type="match status" value="1"/>
</dbReference>
<protein>
    <submittedName>
        <fullName evidence="2">Methyltransferase type 11</fullName>
    </submittedName>
</protein>
<dbReference type="Gene3D" id="3.40.50.150">
    <property type="entry name" value="Vaccinia Virus protein VP39"/>
    <property type="match status" value="1"/>
</dbReference>
<comment type="caution">
    <text evidence="2">The sequence shown here is derived from an EMBL/GenBank/DDBJ whole genome shotgun (WGS) entry which is preliminary data.</text>
</comment>
<dbReference type="Proteomes" id="UP000077134">
    <property type="component" value="Unassembled WGS sequence"/>
</dbReference>
<dbReference type="STRING" id="1763538.LPB68_19070"/>
<feature type="domain" description="Methyltransferase type 11" evidence="1">
    <location>
        <begin position="39"/>
        <end position="134"/>
    </location>
</feature>
<dbReference type="AlphaFoldDB" id="A0A167FTJ1"/>
<reference evidence="2 3" key="1">
    <citation type="submission" date="2016-02" db="EMBL/GenBank/DDBJ databases">
        <title>Paenibacillus sp. LPB0068, isolated from Crassostrea gigas.</title>
        <authorList>
            <person name="Shin S.-K."/>
            <person name="Yi H."/>
        </authorList>
    </citation>
    <scope>NUCLEOTIDE SEQUENCE [LARGE SCALE GENOMIC DNA]</scope>
    <source>
        <strain evidence="2 3">LPB0068</strain>
    </source>
</reference>
<gene>
    <name evidence="2" type="ORF">PNBC_05670</name>
</gene>
<dbReference type="InterPro" id="IPR013216">
    <property type="entry name" value="Methyltransf_11"/>
</dbReference>
<accession>A0A167FTJ1</accession>
<evidence type="ECO:0000313" key="3">
    <source>
        <dbReference type="Proteomes" id="UP000077134"/>
    </source>
</evidence>
<dbReference type="KEGG" id="pcx:LPB68_19070"/>
<keyword evidence="2" id="KW-0489">Methyltransferase</keyword>
<dbReference type="CDD" id="cd02440">
    <property type="entry name" value="AdoMet_MTases"/>
    <property type="match status" value="1"/>
</dbReference>
<sequence>MPIDFHDSRNQSTYASRTAEDQWIKTINKYVDIQGKHVLDLGCGGGIYSKVFAQSGAEQVIAMDFSTEMLKGAKEYCRALDNITFAQGSALDTGLEEGQFDVLLERALIHHIPDLKCCFQEVNRILKPDGKFIIQDRTPEDCTLPGDNTHIRGYFFQKYPELIEKETSRRYSSDQVITTLTQTGFKLIKELKLWETRRIYDEFAQLKSDLQNRTGRSILYELSDEELVNLVEFIEGEIGKPESIIEEDRWTIWIAEKQ</sequence>
<keyword evidence="3" id="KW-1185">Reference proteome</keyword>
<organism evidence="2 3">
    <name type="scientific">Paenibacillus crassostreae</name>
    <dbReference type="NCBI Taxonomy" id="1763538"/>
    <lineage>
        <taxon>Bacteria</taxon>
        <taxon>Bacillati</taxon>
        <taxon>Bacillota</taxon>
        <taxon>Bacilli</taxon>
        <taxon>Bacillales</taxon>
        <taxon>Paenibacillaceae</taxon>
        <taxon>Paenibacillus</taxon>
    </lineage>
</organism>
<dbReference type="InterPro" id="IPR029063">
    <property type="entry name" value="SAM-dependent_MTases_sf"/>
</dbReference>
<name>A0A167FTJ1_9BACL</name>
<proteinExistence type="predicted"/>
<dbReference type="EMBL" id="LSFN01000005">
    <property type="protein sequence ID" value="OAB76885.1"/>
    <property type="molecule type" value="Genomic_DNA"/>
</dbReference>
<dbReference type="SUPFAM" id="SSF53335">
    <property type="entry name" value="S-adenosyl-L-methionine-dependent methyltransferases"/>
    <property type="match status" value="1"/>
</dbReference>
<dbReference type="RefSeq" id="WP_068656034.1">
    <property type="nucleotide sequence ID" value="NZ_CP017770.1"/>
</dbReference>
<dbReference type="Pfam" id="PF08241">
    <property type="entry name" value="Methyltransf_11"/>
    <property type="match status" value="1"/>
</dbReference>
<keyword evidence="2" id="KW-0808">Transferase</keyword>
<evidence type="ECO:0000259" key="1">
    <source>
        <dbReference type="Pfam" id="PF08241"/>
    </source>
</evidence>
<dbReference type="GO" id="GO:0032259">
    <property type="term" value="P:methylation"/>
    <property type="evidence" value="ECO:0007669"/>
    <property type="project" value="UniProtKB-KW"/>
</dbReference>
<dbReference type="OrthoDB" id="9791837at2"/>
<dbReference type="GO" id="GO:0008757">
    <property type="term" value="F:S-adenosylmethionine-dependent methyltransferase activity"/>
    <property type="evidence" value="ECO:0007669"/>
    <property type="project" value="InterPro"/>
</dbReference>
<evidence type="ECO:0000313" key="2">
    <source>
        <dbReference type="EMBL" id="OAB76885.1"/>
    </source>
</evidence>